<organism evidence="1 2">
    <name type="scientific">Paraglaciecola chathamensis S18K6</name>
    <dbReference type="NCBI Taxonomy" id="1127672"/>
    <lineage>
        <taxon>Bacteria</taxon>
        <taxon>Pseudomonadati</taxon>
        <taxon>Pseudomonadota</taxon>
        <taxon>Gammaproteobacteria</taxon>
        <taxon>Alteromonadales</taxon>
        <taxon>Alteromonadaceae</taxon>
        <taxon>Paraglaciecola</taxon>
    </lineage>
</organism>
<evidence type="ECO:0000313" key="2">
    <source>
        <dbReference type="Proteomes" id="UP000006320"/>
    </source>
</evidence>
<comment type="caution">
    <text evidence="1">The sequence shown here is derived from an EMBL/GenBank/DDBJ whole genome shotgun (WGS) entry which is preliminary data.</text>
</comment>
<evidence type="ECO:0000313" key="1">
    <source>
        <dbReference type="EMBL" id="GAC11678.1"/>
    </source>
</evidence>
<dbReference type="AlphaFoldDB" id="A0AAV3V449"/>
<reference evidence="1 2" key="1">
    <citation type="journal article" date="2017" name="Antonie Van Leeuwenhoek">
        <title>Rhizobium rhizosphaerae sp. nov., a novel species isolated from rice rhizosphere.</title>
        <authorList>
            <person name="Zhao J.J."/>
            <person name="Zhang J."/>
            <person name="Zhang R.J."/>
            <person name="Zhang C.W."/>
            <person name="Yin H.Q."/>
            <person name="Zhang X.X."/>
        </authorList>
    </citation>
    <scope>NUCLEOTIDE SEQUENCE [LARGE SCALE GENOMIC DNA]</scope>
    <source>
        <strain evidence="1 2">S18K6</strain>
    </source>
</reference>
<sequence length="56" mass="6517">MVVLSQFYARHYARNPTAQLETAWRNDKKVAARRLFYGVGSALCDEYSRHNTVNKL</sequence>
<gene>
    <name evidence="1" type="ORF">GCHA_3748</name>
</gene>
<protein>
    <submittedName>
        <fullName evidence="1">Uncharacterized protein</fullName>
    </submittedName>
</protein>
<name>A0AAV3V449_9ALTE</name>
<dbReference type="Proteomes" id="UP000006320">
    <property type="component" value="Unassembled WGS sequence"/>
</dbReference>
<dbReference type="EMBL" id="BAEM01000046">
    <property type="protein sequence ID" value="GAC11678.1"/>
    <property type="molecule type" value="Genomic_DNA"/>
</dbReference>
<accession>A0AAV3V449</accession>
<proteinExistence type="predicted"/>